<reference evidence="5 6" key="2">
    <citation type="journal article" date="2016" name="J. Biotechnol.">
        <title>Complete genome sequence of Arthrobacter alpinus ERGS4:06, a yellow pigmented bacterium tolerant to cold and radiations isolated from Sikkim Himalaya.</title>
        <authorList>
            <person name="Kumar R."/>
            <person name="Singh D."/>
            <person name="Swarnkar M.K."/>
            <person name="Singh A.K."/>
            <person name="Kumar S."/>
        </authorList>
    </citation>
    <scope>NUCLEOTIDE SEQUENCE [LARGE SCALE GENOMIC DNA]</scope>
    <source>
        <strain evidence="5 6">ERGS4:06</strain>
    </source>
</reference>
<evidence type="ECO:0000256" key="2">
    <source>
        <dbReference type="SAM" id="Phobius"/>
    </source>
</evidence>
<dbReference type="NCBIfam" id="TIGR01167">
    <property type="entry name" value="LPXTG_anchor"/>
    <property type="match status" value="1"/>
</dbReference>
<evidence type="ECO:0000256" key="1">
    <source>
        <dbReference type="SAM" id="MobiDB-lite"/>
    </source>
</evidence>
<dbReference type="RefSeq" id="WP_062286608.1">
    <property type="nucleotide sequence ID" value="NZ_CP013200.1"/>
</dbReference>
<protein>
    <recommendedName>
        <fullName evidence="4">VWFA domain-containing protein</fullName>
    </recommendedName>
</protein>
<gene>
    <name evidence="5" type="ORF">AS189_05070</name>
</gene>
<sequence>MLRVAAGMLGLALVGSVGVGAVASSPDAVDLPAAAAEATPAVAESTPAAADLAVAETTHAAAAPSEEPATAGEATSEPVAPTKAAPEAPVIDAAPKAPAAQQLKVAPQALVTALNNPVLPGKCGLNIAIVLDLSNSLLDTHVASSKTAAKSVVDSLRGTPSSVGAYTFGTFAPDRTNVSIAKSSVSTTNGANTVNTKIGQFSRVPTSVGGTNWDAALRQIPTSQYDIVLFVTDGNPTAYGTPNSNGNQSVPRNNTDFGLRSDAVDLSTAVTAADALKNSGTFVMGLGVGADINMANIQAISGPVSGADYFKIDDYDKLTAKLTEIALKNCQGTVSIVKQVRELDGTLAPAAGWTINGRATDDISPFNAVTGTDGAVNFKVNNLVSSGRTVQFAEVQQSQHVLELQNSKNAKCTNNVTGANVPVTNSGTLGFTVTINPADAISCEVINAKIPLPVAKVTVTKNWVNAVDGDTASFTAGPETGSSTVPASGNVIVASFPQGSTVNVSEVLATATNKGSYTSTLKCTTATGTVAQGTLTGSFTLGASDVICAFTNTNKAATTMVQKQWIVDGKAYTNGQQPAGISAALTLTGATAPKWGTVYSGYFAGNTVTIDETTTIDPTMACKVTDSKVTLANGTKISNNVPYAAVLAAGDNSYTVTNTVKCTTVLTLLKFIDNSNGGTLVPGDFTLTAKPGTGEALTVAGANTVADANTKSVTAGLNYALSEASAGKPAYLQLSLQRYTGKLNADKSLANPDAWVDAESATVSVQTGKHEVYRFVNASVPTFALPLTGGTGNWTYMVVGGGILLVAILFTAWVLVRKFKTNR</sequence>
<keyword evidence="2" id="KW-0472">Membrane</keyword>
<feature type="transmembrane region" description="Helical" evidence="2">
    <location>
        <begin position="794"/>
        <end position="816"/>
    </location>
</feature>
<dbReference type="AlphaFoldDB" id="A0A0S2LX33"/>
<evidence type="ECO:0000256" key="3">
    <source>
        <dbReference type="SAM" id="SignalP"/>
    </source>
</evidence>
<dbReference type="InterPro" id="IPR002035">
    <property type="entry name" value="VWF_A"/>
</dbReference>
<dbReference type="EMBL" id="CP013200">
    <property type="protein sequence ID" value="ALO65980.1"/>
    <property type="molecule type" value="Genomic_DNA"/>
</dbReference>
<name>A0A0S2LX33_9MICC</name>
<dbReference type="Proteomes" id="UP000059574">
    <property type="component" value="Chromosome"/>
</dbReference>
<dbReference type="SMART" id="SM00327">
    <property type="entry name" value="VWA"/>
    <property type="match status" value="1"/>
</dbReference>
<keyword evidence="2" id="KW-0812">Transmembrane</keyword>
<reference evidence="6" key="1">
    <citation type="submission" date="2015-11" db="EMBL/GenBank/DDBJ databases">
        <authorList>
            <person name="Kumar R."/>
            <person name="Singh D."/>
            <person name="Swarnkar M.K."/>
            <person name="Singh A.K."/>
            <person name="Kumar S."/>
        </authorList>
    </citation>
    <scope>NUCLEOTIDE SEQUENCE [LARGE SCALE GENOMIC DNA]</scope>
    <source>
        <strain evidence="6">ERGS4:06</strain>
    </source>
</reference>
<proteinExistence type="predicted"/>
<dbReference type="InterPro" id="IPR036465">
    <property type="entry name" value="vWFA_dom_sf"/>
</dbReference>
<dbReference type="PROSITE" id="PS50234">
    <property type="entry name" value="VWFA"/>
    <property type="match status" value="1"/>
</dbReference>
<accession>A0A0S2LX33</accession>
<dbReference type="SUPFAM" id="SSF53300">
    <property type="entry name" value="vWA-like"/>
    <property type="match status" value="1"/>
</dbReference>
<keyword evidence="3" id="KW-0732">Signal</keyword>
<dbReference type="CDD" id="cd00198">
    <property type="entry name" value="vWFA"/>
    <property type="match status" value="1"/>
</dbReference>
<feature type="chain" id="PRO_5039168330" description="VWFA domain-containing protein" evidence="3">
    <location>
        <begin position="22"/>
        <end position="823"/>
    </location>
</feature>
<organism evidence="5 6">
    <name type="scientific">Arthrobacter alpinus</name>
    <dbReference type="NCBI Taxonomy" id="656366"/>
    <lineage>
        <taxon>Bacteria</taxon>
        <taxon>Bacillati</taxon>
        <taxon>Actinomycetota</taxon>
        <taxon>Actinomycetes</taxon>
        <taxon>Micrococcales</taxon>
        <taxon>Micrococcaceae</taxon>
        <taxon>Arthrobacter</taxon>
    </lineage>
</organism>
<evidence type="ECO:0000313" key="5">
    <source>
        <dbReference type="EMBL" id="ALO65980.1"/>
    </source>
</evidence>
<evidence type="ECO:0000259" key="4">
    <source>
        <dbReference type="PROSITE" id="PS50234"/>
    </source>
</evidence>
<feature type="signal peptide" evidence="3">
    <location>
        <begin position="1"/>
        <end position="21"/>
    </location>
</feature>
<feature type="compositionally biased region" description="Low complexity" evidence="1">
    <location>
        <begin position="56"/>
        <end position="78"/>
    </location>
</feature>
<keyword evidence="2" id="KW-1133">Transmembrane helix</keyword>
<evidence type="ECO:0000313" key="6">
    <source>
        <dbReference type="Proteomes" id="UP000059574"/>
    </source>
</evidence>
<dbReference type="Gene3D" id="3.40.50.410">
    <property type="entry name" value="von Willebrand factor, type A domain"/>
    <property type="match status" value="1"/>
</dbReference>
<feature type="region of interest" description="Disordered" evidence="1">
    <location>
        <begin position="56"/>
        <end position="84"/>
    </location>
</feature>
<feature type="domain" description="VWFA" evidence="4">
    <location>
        <begin position="126"/>
        <end position="325"/>
    </location>
</feature>